<dbReference type="EMBL" id="MELI01000062">
    <property type="protein sequence ID" value="OFW33626.1"/>
    <property type="molecule type" value="Genomic_DNA"/>
</dbReference>
<evidence type="ECO:0000256" key="7">
    <source>
        <dbReference type="ARBA" id="ARBA00022779"/>
    </source>
</evidence>
<evidence type="ECO:0000256" key="4">
    <source>
        <dbReference type="ARBA" id="ARBA00022475"/>
    </source>
</evidence>
<reference evidence="11 12" key="1">
    <citation type="journal article" date="2016" name="Nat. Commun.">
        <title>Thousands of microbial genomes shed light on interconnected biogeochemical processes in an aquifer system.</title>
        <authorList>
            <person name="Anantharaman K."/>
            <person name="Brown C.T."/>
            <person name="Hug L.A."/>
            <person name="Sharon I."/>
            <person name="Castelle C.J."/>
            <person name="Probst A.J."/>
            <person name="Thomas B.C."/>
            <person name="Singh A."/>
            <person name="Wilkins M.J."/>
            <person name="Karaoz U."/>
            <person name="Brodie E.L."/>
            <person name="Williams K.H."/>
            <person name="Hubbard S.S."/>
            <person name="Banfield J.F."/>
        </authorList>
    </citation>
    <scope>NUCLEOTIDE SEQUENCE [LARGE SCALE GENOMIC DNA]</scope>
</reference>
<feature type="transmembrane region" description="Helical" evidence="10">
    <location>
        <begin position="36"/>
        <end position="55"/>
    </location>
</feature>
<dbReference type="AlphaFoldDB" id="A0A1F2UR71"/>
<dbReference type="GO" id="GO:0006935">
    <property type="term" value="P:chemotaxis"/>
    <property type="evidence" value="ECO:0007669"/>
    <property type="project" value="UniProtKB-KW"/>
</dbReference>
<evidence type="ECO:0000256" key="1">
    <source>
        <dbReference type="ARBA" id="ARBA00002254"/>
    </source>
</evidence>
<dbReference type="Proteomes" id="UP000178086">
    <property type="component" value="Unassembled WGS sequence"/>
</dbReference>
<keyword evidence="6 10" id="KW-0812">Transmembrane</keyword>
<sequence length="177" mass="19184">MAVEQAVSEVREVSQVEAVSEPQKAGLMSKLGGLKIPIIILVVVLLAIGTALVVTKAVGGANKEKEASEKKAKKEVVIGKFITLDAFTVNLAGGQNYLQTVIALELDSKNIELETEVKERKPQINDAVLTILSAKSIDAIADNEGREKLKDEIKKSVDSLLGYGKIERVYFTTFIMQ</sequence>
<comment type="caution">
    <text evidence="11">The sequence shown here is derived from an EMBL/GenBank/DDBJ whole genome shotgun (WGS) entry which is preliminary data.</text>
</comment>
<keyword evidence="4 10" id="KW-1003">Cell membrane</keyword>
<evidence type="ECO:0000256" key="9">
    <source>
        <dbReference type="ARBA" id="ARBA00023136"/>
    </source>
</evidence>
<keyword evidence="7 10" id="KW-0283">Flagellar rotation</keyword>
<accession>A0A1F2UR71</accession>
<protein>
    <recommendedName>
        <fullName evidence="10">Flagellar protein FliL</fullName>
    </recommendedName>
</protein>
<dbReference type="GO" id="GO:0005886">
    <property type="term" value="C:plasma membrane"/>
    <property type="evidence" value="ECO:0007669"/>
    <property type="project" value="UniProtKB-SubCell"/>
</dbReference>
<gene>
    <name evidence="11" type="ORF">A2074_02300</name>
</gene>
<dbReference type="GO" id="GO:0071978">
    <property type="term" value="P:bacterial-type flagellum-dependent swarming motility"/>
    <property type="evidence" value="ECO:0007669"/>
    <property type="project" value="TreeGrafter"/>
</dbReference>
<dbReference type="GO" id="GO:0009425">
    <property type="term" value="C:bacterial-type flagellum basal body"/>
    <property type="evidence" value="ECO:0007669"/>
    <property type="project" value="InterPro"/>
</dbReference>
<keyword evidence="5 10" id="KW-0145">Chemotaxis</keyword>
<comment type="subcellular location">
    <subcellularLocation>
        <location evidence="2">Cell membrane</location>
        <topology evidence="2">Single-pass membrane protein</topology>
    </subcellularLocation>
</comment>
<evidence type="ECO:0000256" key="3">
    <source>
        <dbReference type="ARBA" id="ARBA00008281"/>
    </source>
</evidence>
<proteinExistence type="inferred from homology"/>
<evidence type="ECO:0000256" key="5">
    <source>
        <dbReference type="ARBA" id="ARBA00022500"/>
    </source>
</evidence>
<name>A0A1F2UR71_9ACTN</name>
<evidence type="ECO:0000256" key="10">
    <source>
        <dbReference type="RuleBase" id="RU364125"/>
    </source>
</evidence>
<evidence type="ECO:0000256" key="6">
    <source>
        <dbReference type="ARBA" id="ARBA00022692"/>
    </source>
</evidence>
<evidence type="ECO:0000313" key="12">
    <source>
        <dbReference type="Proteomes" id="UP000178086"/>
    </source>
</evidence>
<evidence type="ECO:0000256" key="8">
    <source>
        <dbReference type="ARBA" id="ARBA00022989"/>
    </source>
</evidence>
<evidence type="ECO:0000256" key="2">
    <source>
        <dbReference type="ARBA" id="ARBA00004162"/>
    </source>
</evidence>
<keyword evidence="9 10" id="KW-0472">Membrane</keyword>
<dbReference type="InterPro" id="IPR005503">
    <property type="entry name" value="FliL"/>
</dbReference>
<keyword evidence="8 10" id="KW-1133">Transmembrane helix</keyword>
<dbReference type="PANTHER" id="PTHR35091:SF2">
    <property type="entry name" value="FLAGELLAR PROTEIN FLIL"/>
    <property type="match status" value="1"/>
</dbReference>
<organism evidence="11 12">
    <name type="scientific">Candidatus Aquicultor primus</name>
    <dbReference type="NCBI Taxonomy" id="1797195"/>
    <lineage>
        <taxon>Bacteria</taxon>
        <taxon>Bacillati</taxon>
        <taxon>Actinomycetota</taxon>
        <taxon>Candidatus Aquicultoria</taxon>
        <taxon>Candidatus Aquicultorales</taxon>
        <taxon>Candidatus Aquicultoraceae</taxon>
        <taxon>Candidatus Aquicultor</taxon>
    </lineage>
</organism>
<evidence type="ECO:0000313" key="11">
    <source>
        <dbReference type="EMBL" id="OFW33626.1"/>
    </source>
</evidence>
<comment type="similarity">
    <text evidence="3 10">Belongs to the FliL family.</text>
</comment>
<comment type="function">
    <text evidence="1 10">Controls the rotational direction of flagella during chemotaxis.</text>
</comment>
<dbReference type="Pfam" id="PF03748">
    <property type="entry name" value="FliL"/>
    <property type="match status" value="1"/>
</dbReference>
<dbReference type="PANTHER" id="PTHR35091">
    <property type="entry name" value="FLAGELLAR PROTEIN FLIL"/>
    <property type="match status" value="1"/>
</dbReference>